<keyword evidence="2" id="KW-1133">Transmembrane helix</keyword>
<evidence type="ECO:0000313" key="4">
    <source>
        <dbReference type="Proteomes" id="UP000224006"/>
    </source>
</evidence>
<name>A0A2A9M3P3_BESBE</name>
<gene>
    <name evidence="3" type="ORF">BESB_011710</name>
</gene>
<keyword evidence="2" id="KW-0812">Transmembrane</keyword>
<organism evidence="3 4">
    <name type="scientific">Besnoitia besnoiti</name>
    <name type="common">Apicomplexan protozoan</name>
    <dbReference type="NCBI Taxonomy" id="94643"/>
    <lineage>
        <taxon>Eukaryota</taxon>
        <taxon>Sar</taxon>
        <taxon>Alveolata</taxon>
        <taxon>Apicomplexa</taxon>
        <taxon>Conoidasida</taxon>
        <taxon>Coccidia</taxon>
        <taxon>Eucoccidiorida</taxon>
        <taxon>Eimeriorina</taxon>
        <taxon>Sarcocystidae</taxon>
        <taxon>Besnoitia</taxon>
    </lineage>
</organism>
<reference evidence="3 4" key="1">
    <citation type="submission" date="2017-09" db="EMBL/GenBank/DDBJ databases">
        <title>Genome sequencing of Besnoitia besnoiti strain Bb-Ger1.</title>
        <authorList>
            <person name="Schares G."/>
            <person name="Venepally P."/>
            <person name="Lorenzi H.A."/>
        </authorList>
    </citation>
    <scope>NUCLEOTIDE SEQUENCE [LARGE SCALE GENOMIC DNA]</scope>
    <source>
        <strain evidence="3 4">Bb-Ger1</strain>
    </source>
</reference>
<dbReference type="AlphaFoldDB" id="A0A2A9M3P3"/>
<feature type="transmembrane region" description="Helical" evidence="2">
    <location>
        <begin position="416"/>
        <end position="433"/>
    </location>
</feature>
<keyword evidence="4" id="KW-1185">Reference proteome</keyword>
<evidence type="ECO:0008006" key="5">
    <source>
        <dbReference type="Google" id="ProtNLM"/>
    </source>
</evidence>
<dbReference type="VEuPathDB" id="ToxoDB:BESB_011710"/>
<protein>
    <recommendedName>
        <fullName evidence="5">Transmembrane protein</fullName>
    </recommendedName>
</protein>
<comment type="caution">
    <text evidence="3">The sequence shown here is derived from an EMBL/GenBank/DDBJ whole genome shotgun (WGS) entry which is preliminary data.</text>
</comment>
<feature type="compositionally biased region" description="Polar residues" evidence="1">
    <location>
        <begin position="135"/>
        <end position="146"/>
    </location>
</feature>
<feature type="region of interest" description="Disordered" evidence="1">
    <location>
        <begin position="104"/>
        <end position="180"/>
    </location>
</feature>
<feature type="compositionally biased region" description="Low complexity" evidence="1">
    <location>
        <begin position="201"/>
        <end position="235"/>
    </location>
</feature>
<dbReference type="EMBL" id="NWUJ01000010">
    <property type="protein sequence ID" value="PFH32559.1"/>
    <property type="molecule type" value="Genomic_DNA"/>
</dbReference>
<feature type="compositionally biased region" description="Low complexity" evidence="1">
    <location>
        <begin position="338"/>
        <end position="353"/>
    </location>
</feature>
<proteinExistence type="predicted"/>
<feature type="region of interest" description="Disordered" evidence="1">
    <location>
        <begin position="56"/>
        <end position="86"/>
    </location>
</feature>
<evidence type="ECO:0000256" key="2">
    <source>
        <dbReference type="SAM" id="Phobius"/>
    </source>
</evidence>
<feature type="compositionally biased region" description="Acidic residues" evidence="1">
    <location>
        <begin position="68"/>
        <end position="81"/>
    </location>
</feature>
<accession>A0A2A9M3P3</accession>
<evidence type="ECO:0000313" key="3">
    <source>
        <dbReference type="EMBL" id="PFH32559.1"/>
    </source>
</evidence>
<dbReference type="KEGG" id="bbes:BESB_011710"/>
<dbReference type="RefSeq" id="XP_029216568.1">
    <property type="nucleotide sequence ID" value="XM_029359901.1"/>
</dbReference>
<feature type="region of interest" description="Disordered" evidence="1">
    <location>
        <begin position="338"/>
        <end position="408"/>
    </location>
</feature>
<dbReference type="GeneID" id="40306233"/>
<keyword evidence="2" id="KW-0472">Membrane</keyword>
<sequence>MRKDSRHGGGCAVLSRVSRAPVRGEECSLRRLGSPSVAFCVFASLSLFVACASGHNTPPSTPDGNNLVEDDSFMSSSDDEASLQSSYNGEEEIFSLAFAKREAGQPSFEDDDQNISSRRSGFLDGDTQYRMGTAQPEQTTTLQSTLPAFPSPAAPAQSERAAISSGSEPQLVPASGLSETNISPSAVGDLFEPSRKSSLAGGAAALSTAPPAAQASSAASRPTGRSSRGVSRSEGVAPPRSTDLLPRAGSATRSPAASIRKEPPFQVSGFTESETLDDYYTIVGRAAMGVVRTASLRGIEAPAAQPLAARIAATRPIPLRKGESGGTDVVMTETAPDPAAEADPLEAAASDAPQESTEERKSLHNSATRKAVTLRPRTPTWSSTIPRGEASVSHADPKTSRTFRRDGRMRQLQRKLTAAVIASLVMAALLLIIKSFNGEEQDRVAAASGSTGSQRSQP</sequence>
<evidence type="ECO:0000256" key="1">
    <source>
        <dbReference type="SAM" id="MobiDB-lite"/>
    </source>
</evidence>
<feature type="compositionally biased region" description="Basic and acidic residues" evidence="1">
    <location>
        <begin position="395"/>
        <end position="408"/>
    </location>
</feature>
<dbReference type="Proteomes" id="UP000224006">
    <property type="component" value="Chromosome IX"/>
</dbReference>
<feature type="region of interest" description="Disordered" evidence="1">
    <location>
        <begin position="201"/>
        <end position="265"/>
    </location>
</feature>